<keyword evidence="5 6" id="KW-0539">Nucleus</keyword>
<comment type="similarity">
    <text evidence="2 6">Belongs to the DNA polymerase alpha subunit B family.</text>
</comment>
<evidence type="ECO:0000256" key="4">
    <source>
        <dbReference type="ARBA" id="ARBA00022705"/>
    </source>
</evidence>
<reference evidence="10" key="1">
    <citation type="submission" date="2014-02" db="EMBL/GenBank/DDBJ databases">
        <authorList>
            <person name="Genoscope - CEA"/>
        </authorList>
    </citation>
    <scope>NUCLEOTIDE SEQUENCE</scope>
    <source>
        <strain evidence="10">LS3</strain>
    </source>
</reference>
<evidence type="ECO:0000256" key="7">
    <source>
        <dbReference type="SAM" id="MobiDB-lite"/>
    </source>
</evidence>
<evidence type="ECO:0000256" key="3">
    <source>
        <dbReference type="ARBA" id="ARBA00018596"/>
    </source>
</evidence>
<dbReference type="Pfam" id="PF22062">
    <property type="entry name" value="OB_DPOA2"/>
    <property type="match status" value="1"/>
</dbReference>
<sequence>MTASLDQSLTAKLGQMAADPEVEQECKSIMKLFDFSADELSYNWESFVISEARDPNLPLTVSNLRKLQSFVQKKLEQDALEKLKPKSSVAATPLSVKRRTPMMSPDVSLDGLLNNSNTPLKRGYSATPLRNTSSKRLHSDHSINSGGYSDPSSPPPPPSLSFTPSRNGVMASSPMMATTPYSQRKNAGGVLDNLNGDQIHPRPRQDDPDPANVQLNVNVDMSKFNFRTMRQKITDVAETLDEQIESFIRIFQKEYNIESDEIGNPAVMSQTDIVAVGRIVADNSEQRINRDSVLLESCRRVGGGMRARLDLSPISSLSLFPGQIIAVKGNNPSGSSFVVKELLDTPKLNLAGTPSKVMKSYCQKDESSIIVASGPYTTKDNLLYEPLDDLINHVNESHPDVVVLLGPFVDMDHKMIQNGDFELVDPETTAPIDGSLDDFFRLVVGPKLTNIANPDLKVILIPSIRDALSNHAAFPQPQFDRKQLGLPKNFKCLSNPCTFSLNDVVLSATTIDPLRDLVGAIYAEMPENKNKFSIAASEIVSQRSLYPLFPPRFWPKSAGESGEKKGESASIDMPYIGLAEFPNALPDIVLVPSMMRPFIEVVDSAIVISPGLLAKGTSGGTFASITIRPPSSDLPDTEETVIHKVWERARVDILKI</sequence>
<dbReference type="InterPro" id="IPR054300">
    <property type="entry name" value="OB_DPOA2"/>
</dbReference>
<name>A0A060T4I0_BLAAD</name>
<comment type="subcellular location">
    <subcellularLocation>
        <location evidence="1 6">Nucleus</location>
    </subcellularLocation>
</comment>
<dbReference type="PANTHER" id="PTHR23061:SF12">
    <property type="entry name" value="DNA POLYMERASE ALPHA SUBUNIT B"/>
    <property type="match status" value="1"/>
</dbReference>
<feature type="compositionally biased region" description="Polar residues" evidence="7">
    <location>
        <begin position="175"/>
        <end position="185"/>
    </location>
</feature>
<feature type="domain" description="DNA polymerase alpha subunit B OB" evidence="9">
    <location>
        <begin position="238"/>
        <end position="344"/>
    </location>
</feature>
<dbReference type="GO" id="GO:0006270">
    <property type="term" value="P:DNA replication initiation"/>
    <property type="evidence" value="ECO:0007669"/>
    <property type="project" value="TreeGrafter"/>
</dbReference>
<dbReference type="PANTHER" id="PTHR23061">
    <property type="entry name" value="DNA POLYMERASE 2 ALPHA 70 KDA SUBUNIT"/>
    <property type="match status" value="1"/>
</dbReference>
<evidence type="ECO:0000256" key="6">
    <source>
        <dbReference type="PIRNR" id="PIRNR018300"/>
    </source>
</evidence>
<dbReference type="GO" id="GO:0003677">
    <property type="term" value="F:DNA binding"/>
    <property type="evidence" value="ECO:0007669"/>
    <property type="project" value="InterPro"/>
</dbReference>
<gene>
    <name evidence="10" type="ORF">GNLVRS02_ARAD1C40854g</name>
</gene>
<dbReference type="EMBL" id="HG937693">
    <property type="protein sequence ID" value="CDP35674.1"/>
    <property type="molecule type" value="Genomic_DNA"/>
</dbReference>
<evidence type="ECO:0000256" key="2">
    <source>
        <dbReference type="ARBA" id="ARBA00007299"/>
    </source>
</evidence>
<protein>
    <recommendedName>
        <fullName evidence="3 6">DNA polymerase alpha subunit B</fullName>
    </recommendedName>
</protein>
<dbReference type="AlphaFoldDB" id="A0A060T4I0"/>
<proteinExistence type="inferred from homology"/>
<dbReference type="PIRSF" id="PIRSF018300">
    <property type="entry name" value="DNA_pol_alph_2"/>
    <property type="match status" value="1"/>
</dbReference>
<comment type="function">
    <text evidence="6">Accessory subunit of the DNA polymerase alpha complex (also known as the alpha DNA polymerase-primase complex) which plays an essential role in the initiation of DNA synthesis.</text>
</comment>
<evidence type="ECO:0000313" key="10">
    <source>
        <dbReference type="EMBL" id="CDP35674.1"/>
    </source>
</evidence>
<keyword evidence="4 6" id="KW-0235">DNA replication</keyword>
<organism evidence="10">
    <name type="scientific">Blastobotrys adeninivorans</name>
    <name type="common">Yeast</name>
    <name type="synonym">Arxula adeninivorans</name>
    <dbReference type="NCBI Taxonomy" id="409370"/>
    <lineage>
        <taxon>Eukaryota</taxon>
        <taxon>Fungi</taxon>
        <taxon>Dikarya</taxon>
        <taxon>Ascomycota</taxon>
        <taxon>Saccharomycotina</taxon>
        <taxon>Dipodascomycetes</taxon>
        <taxon>Dipodascales</taxon>
        <taxon>Trichomonascaceae</taxon>
        <taxon>Blastobotrys</taxon>
    </lineage>
</organism>
<dbReference type="Gene3D" id="3.60.21.60">
    <property type="match status" value="2"/>
</dbReference>
<feature type="domain" description="DNA polymerase alpha/delta/epsilon subunit B" evidence="8">
    <location>
        <begin position="369"/>
        <end position="599"/>
    </location>
</feature>
<evidence type="ECO:0000259" key="9">
    <source>
        <dbReference type="Pfam" id="PF22062"/>
    </source>
</evidence>
<evidence type="ECO:0000256" key="1">
    <source>
        <dbReference type="ARBA" id="ARBA00004123"/>
    </source>
</evidence>
<accession>A0A060T4I0</accession>
<dbReference type="Pfam" id="PF04042">
    <property type="entry name" value="DNA_pol_E_B"/>
    <property type="match status" value="1"/>
</dbReference>
<evidence type="ECO:0000259" key="8">
    <source>
        <dbReference type="Pfam" id="PF04042"/>
    </source>
</evidence>
<dbReference type="PhylomeDB" id="A0A060T4I0"/>
<reference evidence="10" key="2">
    <citation type="submission" date="2014-06" db="EMBL/GenBank/DDBJ databases">
        <title>The complete genome of Blastobotrys (Arxula) adeninivorans LS3 - a yeast of biotechnological interest.</title>
        <authorList>
            <person name="Kunze G."/>
            <person name="Gaillardin C."/>
            <person name="Czernicka M."/>
            <person name="Durrens P."/>
            <person name="Martin T."/>
            <person name="Boer E."/>
            <person name="Gabaldon T."/>
            <person name="Cruz J."/>
            <person name="Talla E."/>
            <person name="Marck C."/>
            <person name="Goffeau A."/>
            <person name="Barbe V."/>
            <person name="Baret P."/>
            <person name="Baronian K."/>
            <person name="Beier S."/>
            <person name="Bleykasten C."/>
            <person name="Bode R."/>
            <person name="Casaregola S."/>
            <person name="Despons L."/>
            <person name="Fairhead C."/>
            <person name="Giersberg M."/>
            <person name="Gierski P."/>
            <person name="Hahnel U."/>
            <person name="Hartmann A."/>
            <person name="Jankowska D."/>
            <person name="Jubin C."/>
            <person name="Jung P."/>
            <person name="Lafontaine I."/>
            <person name="Leh-Louis V."/>
            <person name="Lemaire M."/>
            <person name="Marcet-Houben M."/>
            <person name="Mascher M."/>
            <person name="Morel G."/>
            <person name="Richard G.-F."/>
            <person name="Riechen J."/>
            <person name="Sacerdot C."/>
            <person name="Sarkar A."/>
            <person name="Savel G."/>
            <person name="Schacherer J."/>
            <person name="Sherman D."/>
            <person name="Straub M.-L."/>
            <person name="Stein N."/>
            <person name="Thierry A."/>
            <person name="Trautwein-Schult A."/>
            <person name="Westhof E."/>
            <person name="Worch S."/>
            <person name="Dujon B."/>
            <person name="Souciet J.-L."/>
            <person name="Wincker P."/>
            <person name="Scholz U."/>
            <person name="Neuveglise N."/>
        </authorList>
    </citation>
    <scope>NUCLEOTIDE SEQUENCE</scope>
    <source>
        <strain evidence="10">LS3</strain>
    </source>
</reference>
<evidence type="ECO:0000256" key="5">
    <source>
        <dbReference type="ARBA" id="ARBA00023242"/>
    </source>
</evidence>
<dbReference type="InterPro" id="IPR016722">
    <property type="entry name" value="DNA_pol_alpha_bsu"/>
</dbReference>
<dbReference type="InterPro" id="IPR007185">
    <property type="entry name" value="DNA_pol_a/d/e_bsu"/>
</dbReference>
<dbReference type="GO" id="GO:0005658">
    <property type="term" value="C:alpha DNA polymerase:primase complex"/>
    <property type="evidence" value="ECO:0007669"/>
    <property type="project" value="TreeGrafter"/>
</dbReference>
<feature type="region of interest" description="Disordered" evidence="7">
    <location>
        <begin position="91"/>
        <end position="212"/>
    </location>
</feature>